<dbReference type="Pfam" id="PF02518">
    <property type="entry name" value="HATPase_c"/>
    <property type="match status" value="1"/>
</dbReference>
<dbReference type="GO" id="GO:0005886">
    <property type="term" value="C:plasma membrane"/>
    <property type="evidence" value="ECO:0007669"/>
    <property type="project" value="TreeGrafter"/>
</dbReference>
<dbReference type="SMART" id="SM00086">
    <property type="entry name" value="PAC"/>
    <property type="match status" value="2"/>
</dbReference>
<feature type="domain" description="PAS" evidence="9">
    <location>
        <begin position="147"/>
        <end position="184"/>
    </location>
</feature>
<organism evidence="11 12">
    <name type="scientific">Pedobacter psychrodurus</name>
    <dbReference type="NCBI Taxonomy" id="2530456"/>
    <lineage>
        <taxon>Bacteria</taxon>
        <taxon>Pseudomonadati</taxon>
        <taxon>Bacteroidota</taxon>
        <taxon>Sphingobacteriia</taxon>
        <taxon>Sphingobacteriales</taxon>
        <taxon>Sphingobacteriaceae</taxon>
        <taxon>Pedobacter</taxon>
    </lineage>
</organism>
<dbReference type="PROSITE" id="PS50113">
    <property type="entry name" value="PAC"/>
    <property type="match status" value="2"/>
</dbReference>
<dbReference type="InterPro" id="IPR050351">
    <property type="entry name" value="BphY/WalK/GraS-like"/>
</dbReference>
<feature type="domain" description="PAC" evidence="10">
    <location>
        <begin position="87"/>
        <end position="139"/>
    </location>
</feature>
<dbReference type="PRINTS" id="PR00344">
    <property type="entry name" value="BCTRLSENSOR"/>
</dbReference>
<dbReference type="EC" id="2.7.13.3" evidence="2"/>
<evidence type="ECO:0000259" key="8">
    <source>
        <dbReference type="PROSITE" id="PS50109"/>
    </source>
</evidence>
<evidence type="ECO:0000256" key="6">
    <source>
        <dbReference type="ARBA" id="ARBA00023012"/>
    </source>
</evidence>
<keyword evidence="3" id="KW-0597">Phosphoprotein</keyword>
<evidence type="ECO:0000256" key="3">
    <source>
        <dbReference type="ARBA" id="ARBA00022553"/>
    </source>
</evidence>
<dbReference type="InterPro" id="IPR000700">
    <property type="entry name" value="PAS-assoc_C"/>
</dbReference>
<dbReference type="SUPFAM" id="SSF55785">
    <property type="entry name" value="PYP-like sensor domain (PAS domain)"/>
    <property type="match status" value="2"/>
</dbReference>
<proteinExistence type="predicted"/>
<evidence type="ECO:0000256" key="2">
    <source>
        <dbReference type="ARBA" id="ARBA00012438"/>
    </source>
</evidence>
<dbReference type="EMBL" id="SJSO01000013">
    <property type="protein sequence ID" value="TCD25475.1"/>
    <property type="molecule type" value="Genomic_DNA"/>
</dbReference>
<dbReference type="CDD" id="cd00082">
    <property type="entry name" value="HisKA"/>
    <property type="match status" value="1"/>
</dbReference>
<dbReference type="InterPro" id="IPR000014">
    <property type="entry name" value="PAS"/>
</dbReference>
<comment type="caution">
    <text evidence="11">The sequence shown here is derived from an EMBL/GenBank/DDBJ whole genome shotgun (WGS) entry which is preliminary data.</text>
</comment>
<dbReference type="InterPro" id="IPR003661">
    <property type="entry name" value="HisK_dim/P_dom"/>
</dbReference>
<feature type="domain" description="PAS" evidence="9">
    <location>
        <begin position="19"/>
        <end position="64"/>
    </location>
</feature>
<dbReference type="SMART" id="SM00091">
    <property type="entry name" value="PAS"/>
    <property type="match status" value="2"/>
</dbReference>
<dbReference type="PANTHER" id="PTHR45453">
    <property type="entry name" value="PHOSPHATE REGULON SENSOR PROTEIN PHOR"/>
    <property type="match status" value="1"/>
</dbReference>
<dbReference type="InterPro" id="IPR013656">
    <property type="entry name" value="PAS_4"/>
</dbReference>
<dbReference type="InterPro" id="IPR036097">
    <property type="entry name" value="HisK_dim/P_sf"/>
</dbReference>
<keyword evidence="7" id="KW-0472">Membrane</keyword>
<evidence type="ECO:0000313" key="11">
    <source>
        <dbReference type="EMBL" id="TCD25475.1"/>
    </source>
</evidence>
<dbReference type="PROSITE" id="PS50112">
    <property type="entry name" value="PAS"/>
    <property type="match status" value="2"/>
</dbReference>
<evidence type="ECO:0000256" key="4">
    <source>
        <dbReference type="ARBA" id="ARBA00022679"/>
    </source>
</evidence>
<evidence type="ECO:0000313" key="12">
    <source>
        <dbReference type="Proteomes" id="UP000293925"/>
    </source>
</evidence>
<dbReference type="InterPro" id="IPR003594">
    <property type="entry name" value="HATPase_dom"/>
</dbReference>
<dbReference type="SMART" id="SM00387">
    <property type="entry name" value="HATPase_c"/>
    <property type="match status" value="1"/>
</dbReference>
<keyword evidence="6" id="KW-0902">Two-component regulatory system</keyword>
<dbReference type="GO" id="GO:0016036">
    <property type="term" value="P:cellular response to phosphate starvation"/>
    <property type="evidence" value="ECO:0007669"/>
    <property type="project" value="TreeGrafter"/>
</dbReference>
<dbReference type="InterPro" id="IPR035965">
    <property type="entry name" value="PAS-like_dom_sf"/>
</dbReference>
<evidence type="ECO:0000256" key="1">
    <source>
        <dbReference type="ARBA" id="ARBA00000085"/>
    </source>
</evidence>
<dbReference type="RefSeq" id="WP_131531735.1">
    <property type="nucleotide sequence ID" value="NZ_SJSO01000013.1"/>
</dbReference>
<dbReference type="InterPro" id="IPR001610">
    <property type="entry name" value="PAC"/>
</dbReference>
<keyword evidence="4" id="KW-0808">Transferase</keyword>
<dbReference type="Gene3D" id="1.10.287.130">
    <property type="match status" value="1"/>
</dbReference>
<name>A0A4R0Q3W7_9SPHI</name>
<dbReference type="GO" id="GO:0004721">
    <property type="term" value="F:phosphoprotein phosphatase activity"/>
    <property type="evidence" value="ECO:0007669"/>
    <property type="project" value="TreeGrafter"/>
</dbReference>
<evidence type="ECO:0000259" key="9">
    <source>
        <dbReference type="PROSITE" id="PS50112"/>
    </source>
</evidence>
<dbReference type="SUPFAM" id="SSF55874">
    <property type="entry name" value="ATPase domain of HSP90 chaperone/DNA topoisomerase II/histidine kinase"/>
    <property type="match status" value="1"/>
</dbReference>
<keyword evidence="12" id="KW-1185">Reference proteome</keyword>
<keyword evidence="5 11" id="KW-0418">Kinase</keyword>
<evidence type="ECO:0000256" key="5">
    <source>
        <dbReference type="ARBA" id="ARBA00022777"/>
    </source>
</evidence>
<dbReference type="Pfam" id="PF13426">
    <property type="entry name" value="PAS_9"/>
    <property type="match status" value="1"/>
</dbReference>
<dbReference type="PROSITE" id="PS50109">
    <property type="entry name" value="HIS_KIN"/>
    <property type="match status" value="1"/>
</dbReference>
<dbReference type="PANTHER" id="PTHR45453:SF1">
    <property type="entry name" value="PHOSPHATE REGULON SENSOR PROTEIN PHOR"/>
    <property type="match status" value="1"/>
</dbReference>
<protein>
    <recommendedName>
        <fullName evidence="2">histidine kinase</fullName>
        <ecNumber evidence="2">2.7.13.3</ecNumber>
    </recommendedName>
</protein>
<dbReference type="Pfam" id="PF00512">
    <property type="entry name" value="HisKA"/>
    <property type="match status" value="1"/>
</dbReference>
<dbReference type="OrthoDB" id="9813151at2"/>
<dbReference type="Gene3D" id="3.30.450.20">
    <property type="entry name" value="PAS domain"/>
    <property type="match status" value="2"/>
</dbReference>
<dbReference type="FunFam" id="3.30.565.10:FF:000006">
    <property type="entry name" value="Sensor histidine kinase WalK"/>
    <property type="match status" value="1"/>
</dbReference>
<dbReference type="Pfam" id="PF08448">
    <property type="entry name" value="PAS_4"/>
    <property type="match status" value="1"/>
</dbReference>
<dbReference type="InterPro" id="IPR005467">
    <property type="entry name" value="His_kinase_dom"/>
</dbReference>
<dbReference type="CDD" id="cd00130">
    <property type="entry name" value="PAS"/>
    <property type="match status" value="2"/>
</dbReference>
<dbReference type="InterPro" id="IPR004358">
    <property type="entry name" value="Sig_transdc_His_kin-like_C"/>
</dbReference>
<dbReference type="InterPro" id="IPR036890">
    <property type="entry name" value="HATPase_C_sf"/>
</dbReference>
<evidence type="ECO:0000256" key="7">
    <source>
        <dbReference type="ARBA" id="ARBA00023136"/>
    </source>
</evidence>
<dbReference type="GO" id="GO:0000155">
    <property type="term" value="F:phosphorelay sensor kinase activity"/>
    <property type="evidence" value="ECO:0007669"/>
    <property type="project" value="InterPro"/>
</dbReference>
<dbReference type="AlphaFoldDB" id="A0A4R0Q3W7"/>
<accession>A0A4R0Q3W7</accession>
<dbReference type="Proteomes" id="UP000293925">
    <property type="component" value="Unassembled WGS sequence"/>
</dbReference>
<dbReference type="NCBIfam" id="TIGR00229">
    <property type="entry name" value="sensory_box"/>
    <property type="match status" value="2"/>
</dbReference>
<sequence length="500" mass="56457">MEQSTNDDFLRALTDPELLYENAPCGYLSFAADGKIVKVNQTLISWLGFFRAEVVDKLTFKDLVSKGGKIYYEMFYMPLLRMQPMVNEINFDFIRKDGSAFPALINSSVFHNSEGKVVAVNATVYNITDRKKYEKELLDAKKQADSERSKFELLADFTPEIIFTAEPDGEISYVNRRFTSFFGLPAGGFKTRDVLSKVHAQDQFKLIRNWTAAVMAKVDFQMEIRLQTLNSESHWHMVRALPIISATGNVEKWMGSCTDINQHIKAIQHLDEFITVASHELKTPITSLNASLQLMERMVEVQGNAKLSTLMSQANRSVQKVRHLVEDLLHTGSIKEGQISLQKKVFSISDWLAGSCGHVKLEEKFNLHIAPSGIIFVEGDEQRIDQVLVNFVNNAMKYAPGSTDIYISAEILGERVKISVRDLGQGIPADKLPYLFDRYYRVDYTGGSASGLGLGLYICSEIIRRHGGEIGVDSHLGEGSTFWFTLPLFKPDLEYQRNMN</sequence>
<feature type="domain" description="PAC" evidence="10">
    <location>
        <begin position="220"/>
        <end position="272"/>
    </location>
</feature>
<comment type="catalytic activity">
    <reaction evidence="1">
        <text>ATP + protein L-histidine = ADP + protein N-phospho-L-histidine.</text>
        <dbReference type="EC" id="2.7.13.3"/>
    </reaction>
</comment>
<reference evidence="11 12" key="1">
    <citation type="submission" date="2019-02" db="EMBL/GenBank/DDBJ databases">
        <title>Pedobacter sp. RP-3-21 sp. nov., isolated from Arctic soil.</title>
        <authorList>
            <person name="Dahal R.H."/>
        </authorList>
    </citation>
    <scope>NUCLEOTIDE SEQUENCE [LARGE SCALE GENOMIC DNA]</scope>
    <source>
        <strain evidence="11 12">RP-3-21</strain>
    </source>
</reference>
<dbReference type="SUPFAM" id="SSF47384">
    <property type="entry name" value="Homodimeric domain of signal transducing histidine kinase"/>
    <property type="match status" value="1"/>
</dbReference>
<feature type="domain" description="Histidine kinase" evidence="8">
    <location>
        <begin position="276"/>
        <end position="490"/>
    </location>
</feature>
<evidence type="ECO:0000259" key="10">
    <source>
        <dbReference type="PROSITE" id="PS50113"/>
    </source>
</evidence>
<gene>
    <name evidence="11" type="ORF">EZ456_15715</name>
</gene>
<dbReference type="SMART" id="SM00388">
    <property type="entry name" value="HisKA"/>
    <property type="match status" value="1"/>
</dbReference>
<dbReference type="CDD" id="cd00075">
    <property type="entry name" value="HATPase"/>
    <property type="match status" value="1"/>
</dbReference>
<dbReference type="Gene3D" id="3.30.565.10">
    <property type="entry name" value="Histidine kinase-like ATPase, C-terminal domain"/>
    <property type="match status" value="1"/>
</dbReference>